<feature type="compositionally biased region" description="Basic and acidic residues" evidence="1">
    <location>
        <begin position="203"/>
        <end position="213"/>
    </location>
</feature>
<evidence type="ECO:0000313" key="4">
    <source>
        <dbReference type="Proteomes" id="UP000215902"/>
    </source>
</evidence>
<gene>
    <name evidence="3" type="ORF">BOX15_Mlig010867g1</name>
</gene>
<evidence type="ECO:0000256" key="1">
    <source>
        <dbReference type="SAM" id="MobiDB-lite"/>
    </source>
</evidence>
<evidence type="ECO:0000313" key="3">
    <source>
        <dbReference type="EMBL" id="PAA48545.1"/>
    </source>
</evidence>
<protein>
    <recommendedName>
        <fullName evidence="2">PDZ domain-containing protein</fullName>
    </recommendedName>
</protein>
<dbReference type="SUPFAM" id="SSF50156">
    <property type="entry name" value="PDZ domain-like"/>
    <property type="match status" value="1"/>
</dbReference>
<feature type="compositionally biased region" description="Polar residues" evidence="1">
    <location>
        <begin position="542"/>
        <end position="561"/>
    </location>
</feature>
<organism evidence="3 4">
    <name type="scientific">Macrostomum lignano</name>
    <dbReference type="NCBI Taxonomy" id="282301"/>
    <lineage>
        <taxon>Eukaryota</taxon>
        <taxon>Metazoa</taxon>
        <taxon>Spiralia</taxon>
        <taxon>Lophotrochozoa</taxon>
        <taxon>Platyhelminthes</taxon>
        <taxon>Rhabditophora</taxon>
        <taxon>Macrostomorpha</taxon>
        <taxon>Macrostomida</taxon>
        <taxon>Macrostomidae</taxon>
        <taxon>Macrostomum</taxon>
    </lineage>
</organism>
<dbReference type="PROSITE" id="PS50106">
    <property type="entry name" value="PDZ"/>
    <property type="match status" value="1"/>
</dbReference>
<dbReference type="AlphaFoldDB" id="A0A267DH53"/>
<sequence length="777" mass="85100">AGSVTAKVPNGSTHSLATPVSRPGVSFMLSDDAGRYRVPPPGRASTPNSPLVRSSVAGGRLQQQQQQQQVRPRAYSVLTSDASPGIRKRQQEENLLIDFVNASSEKDHKKESGTHLAKAPILSDSNSEDEARTKKQAFKETPQTDAIGKKPASDEAPQTYRKGQKQSSEETPLTDRKDNKPPSDETPRTERKCHKPPSEETPQTERKDKKSASDETPQTDWKGHKPATEEIPRTERKGHKPPSNERSQTDKKGHKTVSEEAPQTDRKGKRTASDETPQNKKSHETDSVQTLQTERKHHKIIFGETSRTDRKDHERASEETFEADRKCKKLSEETPQTNKKAQRPPKEIHRTKETAESMSSEETQQFRSKARQSASKDACQRSRADEASLEVQTTLILERVTQSEPQDRASKSMLPEAAPEYAQNAQPNMHHGPVTNSVANEKPSKLSAKKSSAQDGTLKKSQTNDEQRRSSSSSRRRHRDGGSGWTQTEPPAQLETAACQTEETQAIADSAVPITRNCDFRRQVAASSDYSGCNSDFDRKQLNSGSRQDSLAQARQQPAETQISLDAESAATGLLASYRCRHRSAEPEASAPDAFRAPFCGQHSPPGAPVVSQSASMPADLVMQWLAGHMMAQAAAAAAAAAATAAATAAAQQQLQQKRQESWRQVTLKRDSDCQKLSHQQKQSQQQHLFGISVARGWPRAAAESAPPSSTVLVSSVVTGSQAHQLGIQPGDEILEVDGAPVDTMTLQQLAEAISQQETVSLIVRNRSQNQSGTTEH</sequence>
<feature type="compositionally biased region" description="Basic and acidic residues" evidence="1">
    <location>
        <begin position="306"/>
        <end position="332"/>
    </location>
</feature>
<feature type="compositionally biased region" description="Polar residues" evidence="1">
    <location>
        <begin position="390"/>
        <end position="404"/>
    </location>
</feature>
<proteinExistence type="predicted"/>
<evidence type="ECO:0000259" key="2">
    <source>
        <dbReference type="PROSITE" id="PS50106"/>
    </source>
</evidence>
<feature type="compositionally biased region" description="Basic and acidic residues" evidence="1">
    <location>
        <begin position="104"/>
        <end position="113"/>
    </location>
</feature>
<keyword evidence="4" id="KW-1185">Reference proteome</keyword>
<feature type="compositionally biased region" description="Basic and acidic residues" evidence="1">
    <location>
        <begin position="263"/>
        <end position="286"/>
    </location>
</feature>
<dbReference type="Proteomes" id="UP000215902">
    <property type="component" value="Unassembled WGS sequence"/>
</dbReference>
<feature type="compositionally biased region" description="Basic and acidic residues" evidence="1">
    <location>
        <begin position="344"/>
        <end position="355"/>
    </location>
</feature>
<dbReference type="InterPro" id="IPR036034">
    <property type="entry name" value="PDZ_sf"/>
</dbReference>
<name>A0A267DH53_9PLAT</name>
<accession>A0A267DH53</accession>
<feature type="non-terminal residue" evidence="3">
    <location>
        <position position="1"/>
    </location>
</feature>
<feature type="compositionally biased region" description="Polar residues" evidence="1">
    <location>
        <begin position="525"/>
        <end position="534"/>
    </location>
</feature>
<comment type="caution">
    <text evidence="3">The sequence shown here is derived from an EMBL/GenBank/DDBJ whole genome shotgun (WGS) entry which is preliminary data.</text>
</comment>
<dbReference type="EMBL" id="NIVC01004118">
    <property type="protein sequence ID" value="PAA48545.1"/>
    <property type="molecule type" value="Genomic_DNA"/>
</dbReference>
<reference evidence="3 4" key="1">
    <citation type="submission" date="2017-06" db="EMBL/GenBank/DDBJ databases">
        <title>A platform for efficient transgenesis in Macrostomum lignano, a flatworm model organism for stem cell research.</title>
        <authorList>
            <person name="Berezikov E."/>
        </authorList>
    </citation>
    <scope>NUCLEOTIDE SEQUENCE [LARGE SCALE GENOMIC DNA]</scope>
    <source>
        <strain evidence="3">DV1</strain>
        <tissue evidence="3">Whole organism</tissue>
    </source>
</reference>
<dbReference type="Gene3D" id="2.30.42.10">
    <property type="match status" value="1"/>
</dbReference>
<feature type="region of interest" description="Disordered" evidence="1">
    <location>
        <begin position="525"/>
        <end position="561"/>
    </location>
</feature>
<dbReference type="Pfam" id="PF00595">
    <property type="entry name" value="PDZ"/>
    <property type="match status" value="1"/>
</dbReference>
<dbReference type="InterPro" id="IPR001478">
    <property type="entry name" value="PDZ"/>
</dbReference>
<feature type="region of interest" description="Disordered" evidence="1">
    <location>
        <begin position="1"/>
        <end position="494"/>
    </location>
</feature>
<feature type="compositionally biased region" description="Basic and acidic residues" evidence="1">
    <location>
        <begin position="221"/>
        <end position="235"/>
    </location>
</feature>
<feature type="compositionally biased region" description="Basic and acidic residues" evidence="1">
    <location>
        <begin position="173"/>
        <end position="190"/>
    </location>
</feature>
<feature type="compositionally biased region" description="Polar residues" evidence="1">
    <location>
        <begin position="356"/>
        <end position="375"/>
    </location>
</feature>
<dbReference type="SMART" id="SM00228">
    <property type="entry name" value="PDZ"/>
    <property type="match status" value="1"/>
</dbReference>
<feature type="domain" description="PDZ" evidence="2">
    <location>
        <begin position="665"/>
        <end position="769"/>
    </location>
</feature>